<proteinExistence type="predicted"/>
<feature type="transmembrane region" description="Helical" evidence="1">
    <location>
        <begin position="111"/>
        <end position="132"/>
    </location>
</feature>
<sequence length="239" mass="25789">MKARAGDYAVLLGPPVAVGSAVGVVLLAGEPEAFLPLLLVLQPLTTLGIVVGLVQLTRTTRGPSTFRLVVYKGRVAFGAPPTFRRQCVFNGLLSAALLLMAINGLRVPGRVVPALAWAILALNAFAMALLLFRMIRSGPLLITIDGVAIDGGRTFVPWAALEAGPDSPQWTLAHPELVQGRPIKRFQPGQVVPLDVSLWFLFRSIHSYLDHPERRAAIGTPEELERLRGTLARQVTRSP</sequence>
<gene>
    <name evidence="2" type="ORF">GCM10010170_080280</name>
</gene>
<keyword evidence="1" id="KW-0472">Membrane</keyword>
<feature type="transmembrane region" description="Helical" evidence="1">
    <location>
        <begin position="34"/>
        <end position="54"/>
    </location>
</feature>
<dbReference type="RefSeq" id="WP_344617879.1">
    <property type="nucleotide sequence ID" value="NZ_BAAARV010000079.1"/>
</dbReference>
<reference evidence="2 3" key="1">
    <citation type="journal article" date="2019" name="Int. J. Syst. Evol. Microbiol.">
        <title>The Global Catalogue of Microorganisms (GCM) 10K type strain sequencing project: providing services to taxonomists for standard genome sequencing and annotation.</title>
        <authorList>
            <consortium name="The Broad Institute Genomics Platform"/>
            <consortium name="The Broad Institute Genome Sequencing Center for Infectious Disease"/>
            <person name="Wu L."/>
            <person name="Ma J."/>
        </authorList>
    </citation>
    <scope>NUCLEOTIDE SEQUENCE [LARGE SCALE GENOMIC DNA]</scope>
    <source>
        <strain evidence="2 3">JCM 3272</strain>
    </source>
</reference>
<organism evidence="2 3">
    <name type="scientific">Dactylosporangium salmoneum</name>
    <dbReference type="NCBI Taxonomy" id="53361"/>
    <lineage>
        <taxon>Bacteria</taxon>
        <taxon>Bacillati</taxon>
        <taxon>Actinomycetota</taxon>
        <taxon>Actinomycetes</taxon>
        <taxon>Micromonosporales</taxon>
        <taxon>Micromonosporaceae</taxon>
        <taxon>Dactylosporangium</taxon>
    </lineage>
</organism>
<accession>A0ABN3HCY8</accession>
<feature type="transmembrane region" description="Helical" evidence="1">
    <location>
        <begin position="7"/>
        <end position="28"/>
    </location>
</feature>
<protein>
    <submittedName>
        <fullName evidence="2">Uncharacterized protein</fullName>
    </submittedName>
</protein>
<dbReference type="Proteomes" id="UP001501444">
    <property type="component" value="Unassembled WGS sequence"/>
</dbReference>
<dbReference type="EMBL" id="BAAARV010000079">
    <property type="protein sequence ID" value="GAA2376272.1"/>
    <property type="molecule type" value="Genomic_DNA"/>
</dbReference>
<keyword evidence="3" id="KW-1185">Reference proteome</keyword>
<evidence type="ECO:0000313" key="2">
    <source>
        <dbReference type="EMBL" id="GAA2376272.1"/>
    </source>
</evidence>
<keyword evidence="1" id="KW-0812">Transmembrane</keyword>
<evidence type="ECO:0000256" key="1">
    <source>
        <dbReference type="SAM" id="Phobius"/>
    </source>
</evidence>
<evidence type="ECO:0000313" key="3">
    <source>
        <dbReference type="Proteomes" id="UP001501444"/>
    </source>
</evidence>
<feature type="transmembrane region" description="Helical" evidence="1">
    <location>
        <begin position="87"/>
        <end position="105"/>
    </location>
</feature>
<name>A0ABN3HCY8_9ACTN</name>
<comment type="caution">
    <text evidence="2">The sequence shown here is derived from an EMBL/GenBank/DDBJ whole genome shotgun (WGS) entry which is preliminary data.</text>
</comment>
<keyword evidence="1" id="KW-1133">Transmembrane helix</keyword>